<dbReference type="InterPro" id="IPR001304">
    <property type="entry name" value="C-type_lectin-like"/>
</dbReference>
<evidence type="ECO:0000313" key="8">
    <source>
        <dbReference type="RefSeq" id="XP_067169736.1"/>
    </source>
</evidence>
<keyword evidence="5" id="KW-0812">Transmembrane</keyword>
<organism evidence="7 8">
    <name type="scientific">Apteryx mantelli</name>
    <name type="common">North Island brown kiwi</name>
    <dbReference type="NCBI Taxonomy" id="2696672"/>
    <lineage>
        <taxon>Eukaryota</taxon>
        <taxon>Metazoa</taxon>
        <taxon>Chordata</taxon>
        <taxon>Craniata</taxon>
        <taxon>Vertebrata</taxon>
        <taxon>Euteleostomi</taxon>
        <taxon>Archelosauria</taxon>
        <taxon>Archosauria</taxon>
        <taxon>Dinosauria</taxon>
        <taxon>Saurischia</taxon>
        <taxon>Theropoda</taxon>
        <taxon>Coelurosauria</taxon>
        <taxon>Aves</taxon>
        <taxon>Palaeognathae</taxon>
        <taxon>Apterygiformes</taxon>
        <taxon>Apterygidae</taxon>
        <taxon>Apteryx</taxon>
    </lineage>
</organism>
<dbReference type="Proteomes" id="UP001652627">
    <property type="component" value="Chromosome 32"/>
</dbReference>
<dbReference type="PROSITE" id="PS00615">
    <property type="entry name" value="C_TYPE_LECTIN_1"/>
    <property type="match status" value="1"/>
</dbReference>
<dbReference type="InterPro" id="IPR016187">
    <property type="entry name" value="CTDL_fold"/>
</dbReference>
<feature type="compositionally biased region" description="Basic and acidic residues" evidence="4">
    <location>
        <begin position="702"/>
        <end position="720"/>
    </location>
</feature>
<dbReference type="CDD" id="cd03593">
    <property type="entry name" value="CLECT_NK_receptors_like"/>
    <property type="match status" value="3"/>
</dbReference>
<evidence type="ECO:0000256" key="5">
    <source>
        <dbReference type="SAM" id="Phobius"/>
    </source>
</evidence>
<proteinExistence type="predicted"/>
<dbReference type="InterPro" id="IPR050828">
    <property type="entry name" value="C-type_lectin/matrix_domain"/>
</dbReference>
<keyword evidence="3" id="KW-1015">Disulfide bond</keyword>
<accession>A0ABM4FXR7</accession>
<keyword evidence="2" id="KW-0430">Lectin</keyword>
<dbReference type="InterPro" id="IPR033992">
    <property type="entry name" value="NKR-like_CTLD"/>
</dbReference>
<evidence type="ECO:0000256" key="3">
    <source>
        <dbReference type="ARBA" id="ARBA00023157"/>
    </source>
</evidence>
<sequence>MGKGHQDTKSLEQEVLHCLKDVETQSPRESTSSKTGGKRSCSRRVLVFVLAPSMLLLVILLLSLMVLQVKAPSPPPGFSHVCPDAWLGFRGKCYYFSSNESDWESSRASCESMGASLASVNNPDELVFIKRYKGPANHWFGLRKADDESWRWTDGTAFNNWFEVRGGGPCAYLNEERVSSSLCHTKKNWLCSRPDDYVLWRAKTYPLSLVGEGPAERVDVLRRKQQQELAQGLDIRHRPRFHDNTTAALWRIFAQSGPEIRAFSSGKASQLFAARFANRALHRFSRFPESGMNFPCSKVGVGVLGALNVLLMVAVAVLGAWLFRGSAREDQAGASGNATLEELLQHLRRRLCAPEPGAVAGNVSCPRRFPPRGPTGREERINGKRLGYFTWIREKRYGKKRNARQDERFPANVREDEDGAGSRCRLRPRGWLPFGDRCYWVSEEVKRWRDGCGDCETKRSRLLVLQDREEMEFVRNATQAAALVWIGLSAESSESSWTWADGSASDRKLRVSEDLWRFHVKGDAESNSCGVIRKGQINSESCNAEFSSASRLFIPIHLIREGGSSCQLKSSHFGISFPGAFRMHSSRRGAELGLKNSLFFFFFFPLYPLKLEPRSSFSFVRRNNRSRPSASSLPFPIGFSKVGKKPNSSVFIACQMLPSGHEPTLRMAPAKAEDRQPSSHGKRRPAAEPGIPAGGSRMCFAGDEKMKDTRDPSGSRDAEGSSKAAGRGYEMKPGARVACKVALATVVLALLVTSTAFAAQAFQPRIPPCIRCPFTWIGYRGRCYHFSEAEGNWTSSRDNCSALGASLAVFEDPEDTSFMMRYKGMSEHWVGLSRKDEEQPWQWADNSRLPPPSGIRGGGNCAYLNDNGLSSSRCSTERSWVCTKSLVPGPRERTRASRNLCVDS</sequence>
<comment type="subcellular location">
    <subcellularLocation>
        <location evidence="1">Cell membrane</location>
        <topology evidence="1">Single-pass type II membrane protein</topology>
    </subcellularLocation>
</comment>
<dbReference type="GeneID" id="106496593"/>
<dbReference type="SUPFAM" id="SSF56436">
    <property type="entry name" value="C-type lectin-like"/>
    <property type="match status" value="3"/>
</dbReference>
<reference evidence="8" key="1">
    <citation type="submission" date="2025-08" db="UniProtKB">
        <authorList>
            <consortium name="RefSeq"/>
        </authorList>
    </citation>
    <scope>IDENTIFICATION</scope>
    <source>
        <tissue evidence="8">Blood</tissue>
    </source>
</reference>
<dbReference type="SMART" id="SM00034">
    <property type="entry name" value="CLECT"/>
    <property type="match status" value="3"/>
</dbReference>
<evidence type="ECO:0000256" key="2">
    <source>
        <dbReference type="ARBA" id="ARBA00022734"/>
    </source>
</evidence>
<feature type="transmembrane region" description="Helical" evidence="5">
    <location>
        <begin position="45"/>
        <end position="67"/>
    </location>
</feature>
<evidence type="ECO:0000259" key="6">
    <source>
        <dbReference type="PROSITE" id="PS50041"/>
    </source>
</evidence>
<dbReference type="Gene3D" id="3.10.100.10">
    <property type="entry name" value="Mannose-Binding Protein A, subunit A"/>
    <property type="match status" value="3"/>
</dbReference>
<gene>
    <name evidence="8" type="primary">LOC106496593</name>
</gene>
<feature type="transmembrane region" description="Helical" evidence="5">
    <location>
        <begin position="299"/>
        <end position="323"/>
    </location>
</feature>
<name>A0ABM4FXR7_9AVES</name>
<dbReference type="PANTHER" id="PTHR45710:SF35">
    <property type="entry name" value="C-TYPE LECTIN DOMAIN FAMILY 2 MEMBER D"/>
    <property type="match status" value="1"/>
</dbReference>
<keyword evidence="5" id="KW-1133">Transmembrane helix</keyword>
<dbReference type="RefSeq" id="XP_067169736.1">
    <property type="nucleotide sequence ID" value="XM_067313635.1"/>
</dbReference>
<dbReference type="PANTHER" id="PTHR45710">
    <property type="entry name" value="C-TYPE LECTIN DOMAIN-CONTAINING PROTEIN 180"/>
    <property type="match status" value="1"/>
</dbReference>
<evidence type="ECO:0000313" key="7">
    <source>
        <dbReference type="Proteomes" id="UP001652627"/>
    </source>
</evidence>
<evidence type="ECO:0000256" key="4">
    <source>
        <dbReference type="SAM" id="MobiDB-lite"/>
    </source>
</evidence>
<feature type="domain" description="C-type lectin" evidence="6">
    <location>
        <begin position="89"/>
        <end position="192"/>
    </location>
</feature>
<dbReference type="Pfam" id="PF00059">
    <property type="entry name" value="Lectin_C"/>
    <property type="match status" value="3"/>
</dbReference>
<feature type="transmembrane region" description="Helical" evidence="5">
    <location>
        <begin position="741"/>
        <end position="762"/>
    </location>
</feature>
<feature type="domain" description="C-type lectin" evidence="6">
    <location>
        <begin position="779"/>
        <end position="883"/>
    </location>
</feature>
<dbReference type="InterPro" id="IPR018378">
    <property type="entry name" value="C-type_lectin_CS"/>
</dbReference>
<feature type="domain" description="C-type lectin" evidence="6">
    <location>
        <begin position="434"/>
        <end position="551"/>
    </location>
</feature>
<feature type="region of interest" description="Disordered" evidence="4">
    <location>
        <begin position="667"/>
        <end position="728"/>
    </location>
</feature>
<keyword evidence="7" id="KW-1185">Reference proteome</keyword>
<keyword evidence="5" id="KW-0472">Membrane</keyword>
<dbReference type="InterPro" id="IPR016186">
    <property type="entry name" value="C-type_lectin-like/link_sf"/>
</dbReference>
<protein>
    <recommendedName>
        <fullName evidence="6">C-type lectin domain-containing protein</fullName>
    </recommendedName>
</protein>
<evidence type="ECO:0000256" key="1">
    <source>
        <dbReference type="ARBA" id="ARBA00004401"/>
    </source>
</evidence>
<dbReference type="PROSITE" id="PS50041">
    <property type="entry name" value="C_TYPE_LECTIN_2"/>
    <property type="match status" value="3"/>
</dbReference>